<dbReference type="InterPro" id="IPR029058">
    <property type="entry name" value="AB_hydrolase_fold"/>
</dbReference>
<feature type="domain" description="AB hydrolase-1" evidence="36">
    <location>
        <begin position="125"/>
        <end position="366"/>
    </location>
</feature>
<dbReference type="InterPro" id="IPR012020">
    <property type="entry name" value="ABHD4"/>
</dbReference>
<organism evidence="37 38">
    <name type="scientific">Chanos chanos</name>
    <name type="common">Milkfish</name>
    <name type="synonym">Mugil chanos</name>
    <dbReference type="NCBI Taxonomy" id="29144"/>
    <lineage>
        <taxon>Eukaryota</taxon>
        <taxon>Metazoa</taxon>
        <taxon>Chordata</taxon>
        <taxon>Craniata</taxon>
        <taxon>Vertebrata</taxon>
        <taxon>Euteleostomi</taxon>
        <taxon>Actinopterygii</taxon>
        <taxon>Neopterygii</taxon>
        <taxon>Teleostei</taxon>
        <taxon>Ostariophysi</taxon>
        <taxon>Gonorynchiformes</taxon>
        <taxon>Chanidae</taxon>
        <taxon>Chanos</taxon>
    </lineage>
</organism>
<keyword evidence="6" id="KW-0812">Transmembrane</keyword>
<comment type="catalytic activity">
    <reaction evidence="25">
        <text>1-tetradecanoyl-2-(9Z,12Z-octadecadienoyl)-sn-glycero-3-phosphocholine + H2O = 1-tetradecanoyl-sn-glycero-3-phosphocholine + (9Z,12Z)-octadecadienoate + H(+)</text>
        <dbReference type="Rhea" id="RHEA:54392"/>
        <dbReference type="ChEBI" id="CHEBI:15377"/>
        <dbReference type="ChEBI" id="CHEBI:15378"/>
        <dbReference type="ChEBI" id="CHEBI:30245"/>
        <dbReference type="ChEBI" id="CHEBI:64489"/>
        <dbReference type="ChEBI" id="CHEBI:86094"/>
    </reaction>
    <physiologicalReaction direction="left-to-right" evidence="25">
        <dbReference type="Rhea" id="RHEA:54393"/>
    </physiologicalReaction>
</comment>
<evidence type="ECO:0000256" key="15">
    <source>
        <dbReference type="ARBA" id="ARBA00036688"/>
    </source>
</evidence>
<comment type="catalytic activity">
    <reaction evidence="23">
        <text>1-octadecanoyl-2-pentanoyl-sn-glycero-3-phosphocholine + H2O = pentanoate + 1-octadecanoyl-sn-glycero-3-phosphocholine + H(+)</text>
        <dbReference type="Rhea" id="RHEA:54460"/>
        <dbReference type="ChEBI" id="CHEBI:15377"/>
        <dbReference type="ChEBI" id="CHEBI:15378"/>
        <dbReference type="ChEBI" id="CHEBI:31011"/>
        <dbReference type="ChEBI" id="CHEBI:73858"/>
        <dbReference type="ChEBI" id="CHEBI:138211"/>
    </reaction>
    <physiologicalReaction direction="left-to-right" evidence="23">
        <dbReference type="Rhea" id="RHEA:54461"/>
    </physiologicalReaction>
</comment>
<keyword evidence="11" id="KW-0472">Membrane</keyword>
<dbReference type="GO" id="GO:0008126">
    <property type="term" value="F:acetylesterase activity"/>
    <property type="evidence" value="ECO:0007669"/>
    <property type="project" value="TreeGrafter"/>
</dbReference>
<evidence type="ECO:0000256" key="28">
    <source>
        <dbReference type="ARBA" id="ARBA00052588"/>
    </source>
</evidence>
<feature type="active site" description="Charge relay system" evidence="35">
    <location>
        <position position="331"/>
    </location>
</feature>
<dbReference type="GO" id="GO:0004623">
    <property type="term" value="F:phospholipase A2 activity"/>
    <property type="evidence" value="ECO:0007669"/>
    <property type="project" value="UniProtKB-EC"/>
</dbReference>
<evidence type="ECO:0000256" key="9">
    <source>
        <dbReference type="ARBA" id="ARBA00022989"/>
    </source>
</evidence>
<dbReference type="GO" id="GO:0051793">
    <property type="term" value="P:medium-chain fatty acid catabolic process"/>
    <property type="evidence" value="ECO:0007669"/>
    <property type="project" value="TreeGrafter"/>
</dbReference>
<evidence type="ECO:0000256" key="26">
    <source>
        <dbReference type="ARBA" id="ARBA00052087"/>
    </source>
</evidence>
<keyword evidence="12" id="KW-1208">Phospholipid metabolism</keyword>
<evidence type="ECO:0000313" key="38">
    <source>
        <dbReference type="RefSeq" id="XP_030638044.1"/>
    </source>
</evidence>
<dbReference type="GO" id="GO:0051792">
    <property type="term" value="P:medium-chain fatty acid biosynthetic process"/>
    <property type="evidence" value="ECO:0007669"/>
    <property type="project" value="TreeGrafter"/>
</dbReference>
<comment type="catalytic activity">
    <reaction evidence="20">
        <text>1-octadecanoyl-2-nonanoyl-sn-glycero-3-phosphocholine + H2O = nonanoate + 1-octadecanoyl-sn-glycero-3-phosphocholine + H(+)</text>
        <dbReference type="Rhea" id="RHEA:54472"/>
        <dbReference type="ChEBI" id="CHEBI:15377"/>
        <dbReference type="ChEBI" id="CHEBI:15378"/>
        <dbReference type="ChEBI" id="CHEBI:32361"/>
        <dbReference type="ChEBI" id="CHEBI:73858"/>
        <dbReference type="ChEBI" id="CHEBI:138214"/>
    </reaction>
    <physiologicalReaction direction="left-to-right" evidence="20">
        <dbReference type="Rhea" id="RHEA:54473"/>
    </physiologicalReaction>
</comment>
<evidence type="ECO:0000256" key="33">
    <source>
        <dbReference type="ARBA" id="ARBA00071303"/>
    </source>
</evidence>
<name>A0A6J2W1P6_CHACN</name>
<evidence type="ECO:0000256" key="18">
    <source>
        <dbReference type="ARBA" id="ARBA00048471"/>
    </source>
</evidence>
<dbReference type="Proteomes" id="UP000504632">
    <property type="component" value="Chromosome 8"/>
</dbReference>
<dbReference type="RefSeq" id="XP_030638044.1">
    <property type="nucleotide sequence ID" value="XM_030782184.1"/>
</dbReference>
<evidence type="ECO:0000256" key="24">
    <source>
        <dbReference type="ARBA" id="ARBA00051164"/>
    </source>
</evidence>
<keyword evidence="7" id="KW-0378">Hydrolase</keyword>
<evidence type="ECO:0000256" key="19">
    <source>
        <dbReference type="ARBA" id="ARBA00050145"/>
    </source>
</evidence>
<dbReference type="SUPFAM" id="SSF53474">
    <property type="entry name" value="alpha/beta-Hydrolases"/>
    <property type="match status" value="1"/>
</dbReference>
<keyword evidence="37" id="KW-1185">Reference proteome</keyword>
<evidence type="ECO:0000256" key="23">
    <source>
        <dbReference type="ARBA" id="ARBA00050674"/>
    </source>
</evidence>
<evidence type="ECO:0000259" key="36">
    <source>
        <dbReference type="Pfam" id="PF00561"/>
    </source>
</evidence>
<evidence type="ECO:0000256" key="13">
    <source>
        <dbReference type="ARBA" id="ARBA00023422"/>
    </source>
</evidence>
<proteinExistence type="inferred from homology"/>
<evidence type="ECO:0000256" key="4">
    <source>
        <dbReference type="ARBA" id="ARBA00013278"/>
    </source>
</evidence>
<evidence type="ECO:0000256" key="11">
    <source>
        <dbReference type="ARBA" id="ARBA00023136"/>
    </source>
</evidence>
<dbReference type="Pfam" id="PF00561">
    <property type="entry name" value="Abhydrolase_1"/>
    <property type="match status" value="1"/>
</dbReference>
<dbReference type="InterPro" id="IPR000073">
    <property type="entry name" value="AB_hydrolase_1"/>
</dbReference>
<comment type="catalytic activity">
    <reaction evidence="19">
        <text>1,2-ditetradecanoyl-sn-glycero-3-phosphocholine + H2O = 1-tetradecanoyl-sn-glycero-3-phosphocholine + tetradecanoate + H(+)</text>
        <dbReference type="Rhea" id="RHEA:54456"/>
        <dbReference type="ChEBI" id="CHEBI:15377"/>
        <dbReference type="ChEBI" id="CHEBI:15378"/>
        <dbReference type="ChEBI" id="CHEBI:30807"/>
        <dbReference type="ChEBI" id="CHEBI:45240"/>
        <dbReference type="ChEBI" id="CHEBI:64489"/>
    </reaction>
    <physiologicalReaction direction="left-to-right" evidence="19">
        <dbReference type="Rhea" id="RHEA:54457"/>
    </physiologicalReaction>
</comment>
<evidence type="ECO:0000256" key="1">
    <source>
        <dbReference type="ARBA" id="ARBA00004606"/>
    </source>
</evidence>
<comment type="catalytic activity">
    <reaction evidence="31">
        <text>1,2-ditetradecanoyl-sn-glycero-3-phosphocholine + H2O = 2-tetradecanoyl-sn-glycero-3-phosphocholine + tetradecanoate + H(+)</text>
        <dbReference type="Rhea" id="RHEA:54404"/>
        <dbReference type="ChEBI" id="CHEBI:15377"/>
        <dbReference type="ChEBI" id="CHEBI:15378"/>
        <dbReference type="ChEBI" id="CHEBI:30807"/>
        <dbReference type="ChEBI" id="CHEBI:45240"/>
        <dbReference type="ChEBI" id="CHEBI:131738"/>
    </reaction>
    <physiologicalReaction direction="left-to-right" evidence="31">
        <dbReference type="Rhea" id="RHEA:54405"/>
    </physiologicalReaction>
</comment>
<comment type="function">
    <text evidence="32">Phospholipase that may play a role in phospholipids remodeling. May selectively cleave myristate (C14)-containing phosphatidylcholines through its predominant phospholipase 1 activity, cleaving preferentially acyl groups in sn1 position. In parallel, may have a minor phospholipase 2 activity acting on acyl groups in position sn2. In addition to (C14)-containing phosphatidylcholines, may also act on other medium-chain-containing and oxidatively truncated phospholipids.</text>
</comment>
<comment type="catalytic activity">
    <reaction evidence="27">
        <text>1-tetradecanoyl-2-(9Z,12Z-octadecadienoyl)-sn-glycero-3-phosphocholine + H2O = 2-(9Z,12Z-octadecadienoyl)-sn-glycero-3-phosphocholine + tetradecanoate + H(+)</text>
        <dbReference type="Rhea" id="RHEA:54388"/>
        <dbReference type="ChEBI" id="CHEBI:15377"/>
        <dbReference type="ChEBI" id="CHEBI:15378"/>
        <dbReference type="ChEBI" id="CHEBI:30807"/>
        <dbReference type="ChEBI" id="CHEBI:76084"/>
        <dbReference type="ChEBI" id="CHEBI:86094"/>
    </reaction>
    <physiologicalReaction direction="left-to-right" evidence="27">
        <dbReference type="Rhea" id="RHEA:54389"/>
    </physiologicalReaction>
</comment>
<comment type="catalytic activity">
    <reaction evidence="28">
        <text>1-octadecanoyl-2-hexanoyl-sn-glycero-3-phosphocholine + H2O = hexanoate + 1-octadecanoyl-sn-glycero-3-phosphocholine + H(+)</text>
        <dbReference type="Rhea" id="RHEA:54464"/>
        <dbReference type="ChEBI" id="CHEBI:15377"/>
        <dbReference type="ChEBI" id="CHEBI:15378"/>
        <dbReference type="ChEBI" id="CHEBI:17120"/>
        <dbReference type="ChEBI" id="CHEBI:73858"/>
        <dbReference type="ChEBI" id="CHEBI:138212"/>
    </reaction>
    <physiologicalReaction direction="left-to-right" evidence="28">
        <dbReference type="Rhea" id="RHEA:54465"/>
    </physiologicalReaction>
</comment>
<comment type="catalytic activity">
    <reaction evidence="16">
        <text>1-hexadecanoyl-2-(5-oxopentanoyl)-sn-glycero-3-phosphocholine + H2O = 5-oxopentanoate + 1-hexadecanoyl-sn-glycero-3-phosphocholine + H(+)</text>
        <dbReference type="Rhea" id="RHEA:40483"/>
        <dbReference type="ChEBI" id="CHEBI:15377"/>
        <dbReference type="ChEBI" id="CHEBI:15378"/>
        <dbReference type="ChEBI" id="CHEBI:16120"/>
        <dbReference type="ChEBI" id="CHEBI:72998"/>
        <dbReference type="ChEBI" id="CHEBI:77890"/>
    </reaction>
    <physiologicalReaction direction="left-to-right" evidence="16">
        <dbReference type="Rhea" id="RHEA:40484"/>
    </physiologicalReaction>
</comment>
<evidence type="ECO:0000256" key="34">
    <source>
        <dbReference type="ARBA" id="ARBA00082158"/>
    </source>
</evidence>
<comment type="catalytic activity">
    <reaction evidence="15">
        <text>a 1,2-diacyl-sn-glycero-3-phosphocholine + H2O = a 2-acyl-sn-glycero-3-phosphocholine + a fatty acid + H(+)</text>
        <dbReference type="Rhea" id="RHEA:18689"/>
        <dbReference type="ChEBI" id="CHEBI:15377"/>
        <dbReference type="ChEBI" id="CHEBI:15378"/>
        <dbReference type="ChEBI" id="CHEBI:28868"/>
        <dbReference type="ChEBI" id="CHEBI:57643"/>
        <dbReference type="ChEBI" id="CHEBI:57875"/>
        <dbReference type="EC" id="3.1.1.32"/>
    </reaction>
    <physiologicalReaction direction="left-to-right" evidence="15">
        <dbReference type="Rhea" id="RHEA:18690"/>
    </physiologicalReaction>
</comment>
<evidence type="ECO:0000256" key="20">
    <source>
        <dbReference type="ARBA" id="ARBA00050182"/>
    </source>
</evidence>
<dbReference type="EC" id="3.1.1.32" evidence="3"/>
<dbReference type="FunFam" id="3.40.50.1820:FF:000079">
    <property type="entry name" value="Abhydrolase domain-containing 3"/>
    <property type="match status" value="1"/>
</dbReference>
<evidence type="ECO:0000256" key="27">
    <source>
        <dbReference type="ARBA" id="ARBA00052144"/>
    </source>
</evidence>
<dbReference type="Gene3D" id="3.40.50.1820">
    <property type="entry name" value="alpha/beta hydrolase"/>
    <property type="match status" value="1"/>
</dbReference>
<dbReference type="GeneID" id="115818724"/>
<evidence type="ECO:0000256" key="6">
    <source>
        <dbReference type="ARBA" id="ARBA00022692"/>
    </source>
</evidence>
<dbReference type="InParanoid" id="A0A6J2W1P6"/>
<dbReference type="GO" id="GO:0047372">
    <property type="term" value="F:monoacylglycerol lipase activity"/>
    <property type="evidence" value="ECO:0007669"/>
    <property type="project" value="TreeGrafter"/>
</dbReference>
<dbReference type="InterPro" id="IPR050960">
    <property type="entry name" value="AB_hydrolase_4_sf"/>
</dbReference>
<keyword evidence="9" id="KW-1133">Transmembrane helix</keyword>
<keyword evidence="5" id="KW-0719">Serine esterase</keyword>
<evidence type="ECO:0000256" key="5">
    <source>
        <dbReference type="ARBA" id="ARBA00022487"/>
    </source>
</evidence>
<feature type="active site" description="Charge relay system" evidence="35">
    <location>
        <position position="205"/>
    </location>
</feature>
<evidence type="ECO:0000256" key="17">
    <source>
        <dbReference type="ARBA" id="ARBA00048288"/>
    </source>
</evidence>
<evidence type="ECO:0000256" key="21">
    <source>
        <dbReference type="ARBA" id="ARBA00050195"/>
    </source>
</evidence>
<comment type="catalytic activity">
    <reaction evidence="29">
        <text>1-octadecanoyl-2-octanoyl-sn-glycero-3-phosphocholine + H2O = 1-octadecanoyl-sn-glycero-3-phosphocholine + octanoate + H(+)</text>
        <dbReference type="Rhea" id="RHEA:54468"/>
        <dbReference type="ChEBI" id="CHEBI:15377"/>
        <dbReference type="ChEBI" id="CHEBI:15378"/>
        <dbReference type="ChEBI" id="CHEBI:25646"/>
        <dbReference type="ChEBI" id="CHEBI:73858"/>
        <dbReference type="ChEBI" id="CHEBI:138213"/>
    </reaction>
    <physiologicalReaction direction="left-to-right" evidence="29">
        <dbReference type="Rhea" id="RHEA:54469"/>
    </physiologicalReaction>
</comment>
<dbReference type="OrthoDB" id="247542at2759"/>
<dbReference type="GO" id="GO:0016020">
    <property type="term" value="C:membrane"/>
    <property type="evidence" value="ECO:0007669"/>
    <property type="project" value="UniProtKB-SubCell"/>
</dbReference>
<evidence type="ECO:0000256" key="8">
    <source>
        <dbReference type="ARBA" id="ARBA00022968"/>
    </source>
</evidence>
<keyword evidence="8" id="KW-0735">Signal-anchor</keyword>
<dbReference type="PANTHER" id="PTHR10794:SF60">
    <property type="entry name" value="PROTEIN ABHD1"/>
    <property type="match status" value="1"/>
</dbReference>
<evidence type="ECO:0000256" key="29">
    <source>
        <dbReference type="ARBA" id="ARBA00052747"/>
    </source>
</evidence>
<dbReference type="GO" id="GO:0046470">
    <property type="term" value="P:phosphatidylcholine metabolic process"/>
    <property type="evidence" value="ECO:0007669"/>
    <property type="project" value="UniProtKB-ARBA"/>
</dbReference>
<evidence type="ECO:0000256" key="16">
    <source>
        <dbReference type="ARBA" id="ARBA00047611"/>
    </source>
</evidence>
<dbReference type="PANTHER" id="PTHR10794">
    <property type="entry name" value="ABHYDROLASE DOMAIN-CONTAINING PROTEIN"/>
    <property type="match status" value="1"/>
</dbReference>
<evidence type="ECO:0000256" key="12">
    <source>
        <dbReference type="ARBA" id="ARBA00023264"/>
    </source>
</evidence>
<comment type="catalytic activity">
    <reaction evidence="14">
        <text>1-O-hexadecyl-2-acetyl-sn-glycero-3-phosphocholine + H2O = 1-O-hexadecyl-sn-glycero-3-phosphocholine + acetate + H(+)</text>
        <dbReference type="Rhea" id="RHEA:40479"/>
        <dbReference type="ChEBI" id="CHEBI:15377"/>
        <dbReference type="ChEBI" id="CHEBI:15378"/>
        <dbReference type="ChEBI" id="CHEBI:30089"/>
        <dbReference type="ChEBI" id="CHEBI:44811"/>
        <dbReference type="ChEBI" id="CHEBI:64496"/>
    </reaction>
    <physiologicalReaction direction="left-to-right" evidence="14">
        <dbReference type="Rhea" id="RHEA:40480"/>
    </physiologicalReaction>
</comment>
<evidence type="ECO:0000256" key="10">
    <source>
        <dbReference type="ARBA" id="ARBA00023098"/>
    </source>
</evidence>
<accession>A0A6J2W1P6</accession>
<evidence type="ECO:0000256" key="30">
    <source>
        <dbReference type="ARBA" id="ARBA00052808"/>
    </source>
</evidence>
<evidence type="ECO:0000256" key="22">
    <source>
        <dbReference type="ARBA" id="ARBA00050276"/>
    </source>
</evidence>
<gene>
    <name evidence="38" type="primary">LOC115818724</name>
</gene>
<dbReference type="PIRSF" id="PIRSF005211">
    <property type="entry name" value="Ab_hydro_YheT"/>
    <property type="match status" value="1"/>
</dbReference>
<evidence type="ECO:0000256" key="2">
    <source>
        <dbReference type="ARBA" id="ARBA00010884"/>
    </source>
</evidence>
<dbReference type="GO" id="GO:0008970">
    <property type="term" value="F:phospholipase A1 activity"/>
    <property type="evidence" value="ECO:0007669"/>
    <property type="project" value="UniProtKB-EC"/>
</dbReference>
<evidence type="ECO:0000256" key="3">
    <source>
        <dbReference type="ARBA" id="ARBA00013179"/>
    </source>
</evidence>
<evidence type="ECO:0000256" key="35">
    <source>
        <dbReference type="PIRSR" id="PIRSR005211-1"/>
    </source>
</evidence>
<comment type="catalytic activity">
    <reaction evidence="22">
        <text>1-O-hexadecyl-2-nonadioyl-sn-glycero-3-phosphocholine + H2O = nonanedioate + 1-O-hexadecyl-sn-glycero-3-phosphocholine + H(+)</text>
        <dbReference type="Rhea" id="RHEA:54552"/>
        <dbReference type="ChEBI" id="CHEBI:15377"/>
        <dbReference type="ChEBI" id="CHEBI:15378"/>
        <dbReference type="ChEBI" id="CHEBI:64496"/>
        <dbReference type="ChEBI" id="CHEBI:78208"/>
        <dbReference type="ChEBI" id="CHEBI:138269"/>
    </reaction>
    <physiologicalReaction direction="left-to-right" evidence="22">
        <dbReference type="Rhea" id="RHEA:54553"/>
    </physiologicalReaction>
</comment>
<comment type="catalytic activity">
    <reaction evidence="17">
        <text>1-hexadecanoyl-2-(9-oxononanoyl)-sn-glycero-3-phosphocholine + H2O = 9-oxononanoate + 1-hexadecanoyl-sn-glycero-3-phosphocholine + H(+)</text>
        <dbReference type="Rhea" id="RHEA:41179"/>
        <dbReference type="ChEBI" id="CHEBI:15377"/>
        <dbReference type="ChEBI" id="CHEBI:15378"/>
        <dbReference type="ChEBI" id="CHEBI:61042"/>
        <dbReference type="ChEBI" id="CHEBI:72998"/>
        <dbReference type="ChEBI" id="CHEBI:77812"/>
    </reaction>
    <physiologicalReaction direction="left-to-right" evidence="17">
        <dbReference type="Rhea" id="RHEA:41180"/>
    </physiologicalReaction>
</comment>
<comment type="catalytic activity">
    <reaction evidence="13">
        <text>a 1,2-diacyl-sn-glycero-3-phosphocholine + H2O = a 1-acyl-sn-glycero-3-phosphocholine + a fatty acid + H(+)</text>
        <dbReference type="Rhea" id="RHEA:15801"/>
        <dbReference type="ChEBI" id="CHEBI:15377"/>
        <dbReference type="ChEBI" id="CHEBI:15378"/>
        <dbReference type="ChEBI" id="CHEBI:28868"/>
        <dbReference type="ChEBI" id="CHEBI:57643"/>
        <dbReference type="ChEBI" id="CHEBI:58168"/>
        <dbReference type="EC" id="3.1.1.4"/>
    </reaction>
    <physiologicalReaction direction="left-to-right" evidence="13">
        <dbReference type="Rhea" id="RHEA:15802"/>
    </physiologicalReaction>
</comment>
<sequence>MFLSHSEPWKVFLEYASRPCTVLLGAITATLYFLWGREGQVPVLVCSDGFRMFLQRYCPVVSERFRPTPWCWGGRVQTLVRVLIKSSPAVTYRNELIRTQDGGQVCLDWVDNSESAEYPDCLTRPTVLILPGLTGNSRQTYVLHAVSQAMRRGYRCVVFNNRGFGGEELLTPLTFCAADTSDLERVIQHVRQVYPQAPLVGTGVSLGGMLLLNYLARRGKESGLLAGLAMSVSWDTFESSASLEQPINKLLFNRHLTSNLCRAIKKHRRILETVVDVDHVLKARTIREFDERYTSVMFGYKSCVDYYQAASPGYKLPHTAVPVLCLNAADDPFSPKHAIPVALAKRLPNVALLVTAHGGHIGFLEGLFPRGEGYMDRVFGQFIQAAFEHPQDLKVACGITE</sequence>
<evidence type="ECO:0000256" key="25">
    <source>
        <dbReference type="ARBA" id="ARBA00051705"/>
    </source>
</evidence>
<evidence type="ECO:0000256" key="14">
    <source>
        <dbReference type="ARBA" id="ARBA00023721"/>
    </source>
</evidence>
<comment type="catalytic activity">
    <reaction evidence="24">
        <text>1-tetradecanoyl-2-(5Z,8Z,11Z,14Z-eicosatetraenoyl)-sn-glycero-3-phosphocholine + H2O = 2-(5Z,8Z,11Z,14Z)-eicosatetraenoyl-sn-glycero-3-phosphocholine + tetradecanoate + H(+)</text>
        <dbReference type="Rhea" id="RHEA:54396"/>
        <dbReference type="ChEBI" id="CHEBI:15377"/>
        <dbReference type="ChEBI" id="CHEBI:15378"/>
        <dbReference type="ChEBI" id="CHEBI:30807"/>
        <dbReference type="ChEBI" id="CHEBI:76079"/>
        <dbReference type="ChEBI" id="CHEBI:86102"/>
    </reaction>
    <physiologicalReaction direction="left-to-right" evidence="24">
        <dbReference type="Rhea" id="RHEA:54397"/>
    </physiologicalReaction>
</comment>
<evidence type="ECO:0000256" key="7">
    <source>
        <dbReference type="ARBA" id="ARBA00022801"/>
    </source>
</evidence>
<feature type="active site" description="Charge relay system" evidence="35">
    <location>
        <position position="360"/>
    </location>
</feature>
<comment type="catalytic activity">
    <reaction evidence="21">
        <text>1-tetradecanoyl-2-(4Z,7Z,10Z,13Z,16Z,19Z-docosahexaenoyl)-sn-glycero-3-phosphocholine + H2O = 2-(4Z,7Z,10Z,13Z,16Z,19Z-docosahexaenoyl)-sn-glycero-3-phosphocholine + tetradecanoate + H(+)</text>
        <dbReference type="Rhea" id="RHEA:54400"/>
        <dbReference type="ChEBI" id="CHEBI:15377"/>
        <dbReference type="ChEBI" id="CHEBI:15378"/>
        <dbReference type="ChEBI" id="CHEBI:30807"/>
        <dbReference type="ChEBI" id="CHEBI:76085"/>
        <dbReference type="ChEBI" id="CHEBI:86162"/>
    </reaction>
    <physiologicalReaction direction="left-to-right" evidence="21">
        <dbReference type="Rhea" id="RHEA:54401"/>
    </physiologicalReaction>
</comment>
<evidence type="ECO:0000256" key="31">
    <source>
        <dbReference type="ARBA" id="ARBA00052894"/>
    </source>
</evidence>
<comment type="catalytic activity">
    <reaction evidence="30">
        <text>1-hexadecanoyl-2-nonadioyl-sn-glycero-3-phosphocholine + H2O = nonanedioate + 1-hexadecanoyl-sn-glycero-3-phosphocholine + H(+)</text>
        <dbReference type="Rhea" id="RHEA:41388"/>
        <dbReference type="ChEBI" id="CHEBI:15377"/>
        <dbReference type="ChEBI" id="CHEBI:15378"/>
        <dbReference type="ChEBI" id="CHEBI:72998"/>
        <dbReference type="ChEBI" id="CHEBI:78207"/>
        <dbReference type="ChEBI" id="CHEBI:78208"/>
    </reaction>
    <physiologicalReaction direction="left-to-right" evidence="30">
        <dbReference type="Rhea" id="RHEA:41389"/>
    </physiologicalReaction>
</comment>
<evidence type="ECO:0000313" key="37">
    <source>
        <dbReference type="Proteomes" id="UP000504632"/>
    </source>
</evidence>
<evidence type="ECO:0000256" key="32">
    <source>
        <dbReference type="ARBA" id="ARBA00059841"/>
    </source>
</evidence>
<dbReference type="AlphaFoldDB" id="A0A6J2W1P6"/>
<comment type="catalytic activity">
    <reaction evidence="26">
        <text>1-octadecanoyl-2-acetyl-sn-glycero-3-phosphocholine + H2O = 1-octadecanoyl-sn-glycero-3-phosphocholine + acetate + H(+)</text>
        <dbReference type="Rhea" id="RHEA:54408"/>
        <dbReference type="ChEBI" id="CHEBI:15377"/>
        <dbReference type="ChEBI" id="CHEBI:15378"/>
        <dbReference type="ChEBI" id="CHEBI:30089"/>
        <dbReference type="ChEBI" id="CHEBI:73858"/>
        <dbReference type="ChEBI" id="CHEBI:75220"/>
    </reaction>
    <physiologicalReaction direction="left-to-right" evidence="26">
        <dbReference type="Rhea" id="RHEA:54409"/>
    </physiologicalReaction>
</comment>
<dbReference type="EC" id="3.1.1.4" evidence="4"/>
<keyword evidence="10" id="KW-0443">Lipid metabolism</keyword>
<comment type="subcellular location">
    <subcellularLocation>
        <location evidence="1">Membrane</location>
        <topology evidence="1">Single-pass type II membrane protein</topology>
    </subcellularLocation>
</comment>
<comment type="similarity">
    <text evidence="2">Belongs to the AB hydrolase superfamily. AB hydrolase 4 family.</text>
</comment>
<protein>
    <recommendedName>
        <fullName evidence="33">Phospholipase ABHD3</fullName>
        <ecNumber evidence="3">3.1.1.32</ecNumber>
        <ecNumber evidence="4">3.1.1.4</ecNumber>
    </recommendedName>
    <alternativeName>
        <fullName evidence="34">Abhydrolase domain-containing protein 3</fullName>
    </alternativeName>
</protein>
<reference evidence="38" key="1">
    <citation type="submission" date="2025-08" db="UniProtKB">
        <authorList>
            <consortium name="RefSeq"/>
        </authorList>
    </citation>
    <scope>IDENTIFICATION</scope>
</reference>
<comment type="catalytic activity">
    <reaction evidence="18">
        <text>1-hexadecanoyl-2-glutaroyl-sn-glycero-3-phosphocholine + H2O = glutarate + 1-hexadecanoyl-sn-glycero-3-phosphocholine + H(+)</text>
        <dbReference type="Rhea" id="RHEA:41159"/>
        <dbReference type="ChEBI" id="CHEBI:15377"/>
        <dbReference type="ChEBI" id="CHEBI:15378"/>
        <dbReference type="ChEBI" id="CHEBI:30921"/>
        <dbReference type="ChEBI" id="CHEBI:72998"/>
        <dbReference type="ChEBI" id="CHEBI:77756"/>
    </reaction>
    <physiologicalReaction direction="left-to-right" evidence="18">
        <dbReference type="Rhea" id="RHEA:41160"/>
    </physiologicalReaction>
</comment>